<dbReference type="AlphaFoldDB" id="A0A371HU04"/>
<sequence length="89" mass="10416">MGTKYQLGAKLGYLVQIRTLDLHSIRYLSSCLKRQWCRIFEKMHSNLLQILEIETQPEVLEALMAPTLEEYERLLGLTLAESVSYFHQD</sequence>
<organism evidence="1 2">
    <name type="scientific">Mucuna pruriens</name>
    <name type="common">Velvet bean</name>
    <name type="synonym">Dolichos pruriens</name>
    <dbReference type="NCBI Taxonomy" id="157652"/>
    <lineage>
        <taxon>Eukaryota</taxon>
        <taxon>Viridiplantae</taxon>
        <taxon>Streptophyta</taxon>
        <taxon>Embryophyta</taxon>
        <taxon>Tracheophyta</taxon>
        <taxon>Spermatophyta</taxon>
        <taxon>Magnoliopsida</taxon>
        <taxon>eudicotyledons</taxon>
        <taxon>Gunneridae</taxon>
        <taxon>Pentapetalae</taxon>
        <taxon>rosids</taxon>
        <taxon>fabids</taxon>
        <taxon>Fabales</taxon>
        <taxon>Fabaceae</taxon>
        <taxon>Papilionoideae</taxon>
        <taxon>50 kb inversion clade</taxon>
        <taxon>NPAAA clade</taxon>
        <taxon>indigoferoid/millettioid clade</taxon>
        <taxon>Phaseoleae</taxon>
        <taxon>Mucuna</taxon>
    </lineage>
</organism>
<evidence type="ECO:0000313" key="1">
    <source>
        <dbReference type="EMBL" id="RDY06275.1"/>
    </source>
</evidence>
<gene>
    <name evidence="1" type="ORF">CR513_09758</name>
</gene>
<feature type="non-terminal residue" evidence="1">
    <location>
        <position position="1"/>
    </location>
</feature>
<comment type="caution">
    <text evidence="1">The sequence shown here is derived from an EMBL/GenBank/DDBJ whole genome shotgun (WGS) entry which is preliminary data.</text>
</comment>
<dbReference type="Proteomes" id="UP000257109">
    <property type="component" value="Unassembled WGS sequence"/>
</dbReference>
<dbReference type="EMBL" id="QJKJ01001715">
    <property type="protein sequence ID" value="RDY06275.1"/>
    <property type="molecule type" value="Genomic_DNA"/>
</dbReference>
<keyword evidence="2" id="KW-1185">Reference proteome</keyword>
<proteinExistence type="predicted"/>
<protein>
    <submittedName>
        <fullName evidence="1">Uncharacterized protein</fullName>
    </submittedName>
</protein>
<reference evidence="1" key="1">
    <citation type="submission" date="2018-05" db="EMBL/GenBank/DDBJ databases">
        <title>Draft genome of Mucuna pruriens seed.</title>
        <authorList>
            <person name="Nnadi N.E."/>
            <person name="Vos R."/>
            <person name="Hasami M.H."/>
            <person name="Devisetty U.K."/>
            <person name="Aguiy J.C."/>
        </authorList>
    </citation>
    <scope>NUCLEOTIDE SEQUENCE [LARGE SCALE GENOMIC DNA]</scope>
    <source>
        <strain evidence="1">JCA_2017</strain>
    </source>
</reference>
<name>A0A371HU04_MUCPR</name>
<evidence type="ECO:0000313" key="2">
    <source>
        <dbReference type="Proteomes" id="UP000257109"/>
    </source>
</evidence>
<accession>A0A371HU04</accession>